<dbReference type="CDD" id="cd05380">
    <property type="entry name" value="CAP_euk"/>
    <property type="match status" value="1"/>
</dbReference>
<dbReference type="GO" id="GO:0005576">
    <property type="term" value="C:extracellular region"/>
    <property type="evidence" value="ECO:0007669"/>
    <property type="project" value="UniProtKB-SubCell"/>
</dbReference>
<comment type="subcellular location">
    <subcellularLocation>
        <location evidence="1">Secreted</location>
    </subcellularLocation>
</comment>
<dbReference type="InterPro" id="IPR035940">
    <property type="entry name" value="CAP_sf"/>
</dbReference>
<proteinExistence type="predicted"/>
<protein>
    <recommendedName>
        <fullName evidence="3">SCP domain-containing protein</fullName>
    </recommendedName>
</protein>
<dbReference type="Proteomes" id="UP001154114">
    <property type="component" value="Chromosome 6"/>
</dbReference>
<evidence type="ECO:0000259" key="3">
    <source>
        <dbReference type="Pfam" id="PF00188"/>
    </source>
</evidence>
<dbReference type="Gene3D" id="3.40.33.10">
    <property type="entry name" value="CAP"/>
    <property type="match status" value="1"/>
</dbReference>
<sequence>MTLSRKSKYGTLYGHIPGPSPSCKSYDNSAVLRNYDITELVNKINERRNFVALGHSKILPQAANMKKIHWSSELAFFAQRWVDQCVSSIHPEEEDLCRDLGKYYTLSSDVYCWV</sequence>
<evidence type="ECO:0000313" key="4">
    <source>
        <dbReference type="EMBL" id="CAD0197497.1"/>
    </source>
</evidence>
<feature type="domain" description="SCP" evidence="3">
    <location>
        <begin position="41"/>
        <end position="88"/>
    </location>
</feature>
<keyword evidence="5" id="KW-1185">Reference proteome</keyword>
<accession>A0A9N8Q093</accession>
<dbReference type="OrthoDB" id="43654at2759"/>
<evidence type="ECO:0000256" key="1">
    <source>
        <dbReference type="ARBA" id="ARBA00004613"/>
    </source>
</evidence>
<gene>
    <name evidence="4" type="ORF">CINC_LOCUS11778</name>
</gene>
<reference evidence="4" key="1">
    <citation type="submission" date="2021-12" db="EMBL/GenBank/DDBJ databases">
        <authorList>
            <person name="King R."/>
        </authorList>
    </citation>
    <scope>NUCLEOTIDE SEQUENCE</scope>
</reference>
<name>A0A9N8Q093_CHRIL</name>
<evidence type="ECO:0000256" key="2">
    <source>
        <dbReference type="ARBA" id="ARBA00022525"/>
    </source>
</evidence>
<dbReference type="EMBL" id="LR824009">
    <property type="protein sequence ID" value="CAD0197497.1"/>
    <property type="molecule type" value="Genomic_DNA"/>
</dbReference>
<evidence type="ECO:0000313" key="5">
    <source>
        <dbReference type="Proteomes" id="UP001154114"/>
    </source>
</evidence>
<dbReference type="Pfam" id="PF00188">
    <property type="entry name" value="CAP"/>
    <property type="match status" value="1"/>
</dbReference>
<dbReference type="InterPro" id="IPR014044">
    <property type="entry name" value="CAP_dom"/>
</dbReference>
<dbReference type="SUPFAM" id="SSF55797">
    <property type="entry name" value="PR-1-like"/>
    <property type="match status" value="1"/>
</dbReference>
<organism evidence="4 5">
    <name type="scientific">Chrysodeixis includens</name>
    <name type="common">Soybean looper</name>
    <name type="synonym">Pseudoplusia includens</name>
    <dbReference type="NCBI Taxonomy" id="689277"/>
    <lineage>
        <taxon>Eukaryota</taxon>
        <taxon>Metazoa</taxon>
        <taxon>Ecdysozoa</taxon>
        <taxon>Arthropoda</taxon>
        <taxon>Hexapoda</taxon>
        <taxon>Insecta</taxon>
        <taxon>Pterygota</taxon>
        <taxon>Neoptera</taxon>
        <taxon>Endopterygota</taxon>
        <taxon>Lepidoptera</taxon>
        <taxon>Glossata</taxon>
        <taxon>Ditrysia</taxon>
        <taxon>Noctuoidea</taxon>
        <taxon>Noctuidae</taxon>
        <taxon>Plusiinae</taxon>
        <taxon>Chrysodeixis</taxon>
    </lineage>
</organism>
<keyword evidence="2" id="KW-0964">Secreted</keyword>
<dbReference type="AlphaFoldDB" id="A0A9N8Q093"/>